<reference evidence="3" key="1">
    <citation type="journal article" date="2019" name="Int. J. Syst. Evol. Microbiol.">
        <title>The Global Catalogue of Microorganisms (GCM) 10K type strain sequencing project: providing services to taxonomists for standard genome sequencing and annotation.</title>
        <authorList>
            <consortium name="The Broad Institute Genomics Platform"/>
            <consortium name="The Broad Institute Genome Sequencing Center for Infectious Disease"/>
            <person name="Wu L."/>
            <person name="Ma J."/>
        </authorList>
    </citation>
    <scope>NUCLEOTIDE SEQUENCE [LARGE SCALE GENOMIC DNA]</scope>
    <source>
        <strain evidence="3">CGMCC 4.7275</strain>
    </source>
</reference>
<gene>
    <name evidence="2" type="ORF">GCM10011583_25170</name>
</gene>
<dbReference type="CDD" id="cd02440">
    <property type="entry name" value="AdoMet_MTases"/>
    <property type="match status" value="1"/>
</dbReference>
<keyword evidence="3" id="KW-1185">Reference proteome</keyword>
<proteinExistence type="predicted"/>
<feature type="domain" description="Methyltransferase type 11" evidence="1">
    <location>
        <begin position="97"/>
        <end position="188"/>
    </location>
</feature>
<dbReference type="PANTHER" id="PTHR43591">
    <property type="entry name" value="METHYLTRANSFERASE"/>
    <property type="match status" value="1"/>
</dbReference>
<dbReference type="RefSeq" id="WP_189107478.1">
    <property type="nucleotide sequence ID" value="NZ_BMMV01000006.1"/>
</dbReference>
<name>A0ABQ2E3F6_9ACTN</name>
<comment type="caution">
    <text evidence="2">The sequence shown here is derived from an EMBL/GenBank/DDBJ whole genome shotgun (WGS) entry which is preliminary data.</text>
</comment>
<dbReference type="SUPFAM" id="SSF53335">
    <property type="entry name" value="S-adenosyl-L-methionine-dependent methyltransferases"/>
    <property type="match status" value="1"/>
</dbReference>
<dbReference type="EMBL" id="BMMV01000006">
    <property type="protein sequence ID" value="GGJ92704.1"/>
    <property type="molecule type" value="Genomic_DNA"/>
</dbReference>
<dbReference type="InterPro" id="IPR013216">
    <property type="entry name" value="Methyltransf_11"/>
</dbReference>
<dbReference type="Gene3D" id="3.40.50.150">
    <property type="entry name" value="Vaccinia Virus protein VP39"/>
    <property type="match status" value="1"/>
</dbReference>
<protein>
    <recommendedName>
        <fullName evidence="1">Methyltransferase type 11 domain-containing protein</fullName>
    </recommendedName>
</protein>
<organism evidence="2 3">
    <name type="scientific">Streptomyces camponoticapitis</name>
    <dbReference type="NCBI Taxonomy" id="1616125"/>
    <lineage>
        <taxon>Bacteria</taxon>
        <taxon>Bacillati</taxon>
        <taxon>Actinomycetota</taxon>
        <taxon>Actinomycetes</taxon>
        <taxon>Kitasatosporales</taxon>
        <taxon>Streptomycetaceae</taxon>
        <taxon>Streptomyces</taxon>
    </lineage>
</organism>
<sequence>MIYENPLAYVLGLEGLALLRSFTGEYDRAFVEARVAEVRALLDDESLVDAAVEVARIGTVDGYQMWSRTYDGPNTAFAFDEPVIEEMLDGLPTGTSLDAACGTGRIAAVLSERGHQVLGVDSSPEMLDRARVRVPGGEFRLGELSRLPVADDDVDLVVCCLALTHVPDLRPVMAEFARVLRPGGNLVISDIHHERVARGSVPSVRLPDGTPGRLETYRHPVGDYLRAALPAGFQVRRCEEPLIPLPEPSEVRDPPRVPGVGPWEVWPWSLADLVPEAAAAANAGVPVEIIWHFELTGSATRPAPTADQG</sequence>
<evidence type="ECO:0000313" key="3">
    <source>
        <dbReference type="Proteomes" id="UP000660265"/>
    </source>
</evidence>
<dbReference type="Proteomes" id="UP000660265">
    <property type="component" value="Unassembled WGS sequence"/>
</dbReference>
<dbReference type="Pfam" id="PF08241">
    <property type="entry name" value="Methyltransf_11"/>
    <property type="match status" value="1"/>
</dbReference>
<accession>A0ABQ2E3F6</accession>
<dbReference type="InterPro" id="IPR029063">
    <property type="entry name" value="SAM-dependent_MTases_sf"/>
</dbReference>
<evidence type="ECO:0000313" key="2">
    <source>
        <dbReference type="EMBL" id="GGJ92704.1"/>
    </source>
</evidence>
<evidence type="ECO:0000259" key="1">
    <source>
        <dbReference type="Pfam" id="PF08241"/>
    </source>
</evidence>